<accession>A0A834ACB8</accession>
<proteinExistence type="predicted"/>
<sequence length="120" mass="13937">MLLASVYLDLLLTQLEVLFPQRSAVMASLFFCLSLNITSKKPSLSISTFKVSLPSLSHHLVCDVRYMIAVFTIYIDLVYFFTCLLSVSSVRLGFYLSSYLRWYHWYITQRLALRCLINMC</sequence>
<evidence type="ECO:0000256" key="1">
    <source>
        <dbReference type="SAM" id="Phobius"/>
    </source>
</evidence>
<gene>
    <name evidence="2" type="ORF">HJG60_010982</name>
</gene>
<dbReference type="Proteomes" id="UP000664940">
    <property type="component" value="Unassembled WGS sequence"/>
</dbReference>
<reference evidence="2 3" key="1">
    <citation type="journal article" date="2020" name="Nature">
        <title>Six reference-quality genomes reveal evolution of bat adaptations.</title>
        <authorList>
            <person name="Jebb D."/>
            <person name="Huang Z."/>
            <person name="Pippel M."/>
            <person name="Hughes G.M."/>
            <person name="Lavrichenko K."/>
            <person name="Devanna P."/>
            <person name="Winkler S."/>
            <person name="Jermiin L.S."/>
            <person name="Skirmuntt E.C."/>
            <person name="Katzourakis A."/>
            <person name="Burkitt-Gray L."/>
            <person name="Ray D.A."/>
            <person name="Sullivan K.A.M."/>
            <person name="Roscito J.G."/>
            <person name="Kirilenko B.M."/>
            <person name="Davalos L.M."/>
            <person name="Corthals A.P."/>
            <person name="Power M.L."/>
            <person name="Jones G."/>
            <person name="Ransome R.D."/>
            <person name="Dechmann D.K.N."/>
            <person name="Locatelli A.G."/>
            <person name="Puechmaille S.J."/>
            <person name="Fedrigo O."/>
            <person name="Jarvis E.D."/>
            <person name="Hiller M."/>
            <person name="Vernes S.C."/>
            <person name="Myers E.W."/>
            <person name="Teeling E.C."/>
        </authorList>
    </citation>
    <scope>NUCLEOTIDE SEQUENCE [LARGE SCALE GENOMIC DNA]</scope>
    <source>
        <strain evidence="2">Bat1K_MPI-CBG_1</strain>
    </source>
</reference>
<keyword evidence="1" id="KW-1133">Transmembrane helix</keyword>
<evidence type="ECO:0000313" key="3">
    <source>
        <dbReference type="Proteomes" id="UP000664940"/>
    </source>
</evidence>
<comment type="caution">
    <text evidence="2">The sequence shown here is derived from an EMBL/GenBank/DDBJ whole genome shotgun (WGS) entry which is preliminary data.</text>
</comment>
<dbReference type="EMBL" id="JABVXQ010000005">
    <property type="protein sequence ID" value="KAF6109779.1"/>
    <property type="molecule type" value="Genomic_DNA"/>
</dbReference>
<evidence type="ECO:0000313" key="2">
    <source>
        <dbReference type="EMBL" id="KAF6109779.1"/>
    </source>
</evidence>
<protein>
    <submittedName>
        <fullName evidence="2">Uncharacterized protein</fullName>
    </submittedName>
</protein>
<feature type="transmembrane region" description="Helical" evidence="1">
    <location>
        <begin position="66"/>
        <end position="87"/>
    </location>
</feature>
<name>A0A834ACB8_9CHIR</name>
<organism evidence="2 3">
    <name type="scientific">Phyllostomus discolor</name>
    <name type="common">pale spear-nosed bat</name>
    <dbReference type="NCBI Taxonomy" id="89673"/>
    <lineage>
        <taxon>Eukaryota</taxon>
        <taxon>Metazoa</taxon>
        <taxon>Chordata</taxon>
        <taxon>Craniata</taxon>
        <taxon>Vertebrata</taxon>
        <taxon>Euteleostomi</taxon>
        <taxon>Mammalia</taxon>
        <taxon>Eutheria</taxon>
        <taxon>Laurasiatheria</taxon>
        <taxon>Chiroptera</taxon>
        <taxon>Yangochiroptera</taxon>
        <taxon>Phyllostomidae</taxon>
        <taxon>Phyllostominae</taxon>
        <taxon>Phyllostomus</taxon>
    </lineage>
</organism>
<dbReference type="AlphaFoldDB" id="A0A834ACB8"/>
<keyword evidence="1" id="KW-0472">Membrane</keyword>
<keyword evidence="1" id="KW-0812">Transmembrane</keyword>